<dbReference type="KEGG" id="mng:MNEG_2822"/>
<reference evidence="2 3" key="1">
    <citation type="journal article" date="2013" name="BMC Genomics">
        <title>Reconstruction of the lipid metabolism for the microalga Monoraphidium neglectum from its genome sequence reveals characteristics suitable for biofuel production.</title>
        <authorList>
            <person name="Bogen C."/>
            <person name="Al-Dilaimi A."/>
            <person name="Albersmeier A."/>
            <person name="Wichmann J."/>
            <person name="Grundmann M."/>
            <person name="Rupp O."/>
            <person name="Lauersen K.J."/>
            <person name="Blifernez-Klassen O."/>
            <person name="Kalinowski J."/>
            <person name="Goesmann A."/>
            <person name="Mussgnug J.H."/>
            <person name="Kruse O."/>
        </authorList>
    </citation>
    <scope>NUCLEOTIDE SEQUENCE [LARGE SCALE GENOMIC DNA]</scope>
    <source>
        <strain evidence="2 3">SAG 48.87</strain>
    </source>
</reference>
<feature type="compositionally biased region" description="Polar residues" evidence="1">
    <location>
        <begin position="55"/>
        <end position="64"/>
    </location>
</feature>
<evidence type="ECO:0000256" key="1">
    <source>
        <dbReference type="SAM" id="MobiDB-lite"/>
    </source>
</evidence>
<dbReference type="AlphaFoldDB" id="A0A0D2LEP1"/>
<dbReference type="GeneID" id="25735700"/>
<evidence type="ECO:0000313" key="2">
    <source>
        <dbReference type="EMBL" id="KIZ05139.1"/>
    </source>
</evidence>
<accession>A0A0D2LEP1</accession>
<feature type="compositionally biased region" description="Low complexity" evidence="1">
    <location>
        <begin position="207"/>
        <end position="216"/>
    </location>
</feature>
<dbReference type="EMBL" id="KK100552">
    <property type="protein sequence ID" value="KIZ05139.1"/>
    <property type="molecule type" value="Genomic_DNA"/>
</dbReference>
<dbReference type="Proteomes" id="UP000054498">
    <property type="component" value="Unassembled WGS sequence"/>
</dbReference>
<feature type="region of interest" description="Disordered" evidence="1">
    <location>
        <begin position="228"/>
        <end position="251"/>
    </location>
</feature>
<feature type="compositionally biased region" description="Gly residues" evidence="1">
    <location>
        <begin position="387"/>
        <end position="398"/>
    </location>
</feature>
<dbReference type="RefSeq" id="XP_013904158.1">
    <property type="nucleotide sequence ID" value="XM_014048704.1"/>
</dbReference>
<feature type="region of interest" description="Disordered" evidence="1">
    <location>
        <begin position="184"/>
        <end position="216"/>
    </location>
</feature>
<feature type="compositionally biased region" description="Low complexity" evidence="1">
    <location>
        <begin position="184"/>
        <end position="197"/>
    </location>
</feature>
<gene>
    <name evidence="2" type="ORF">MNEG_2822</name>
</gene>
<feature type="region of interest" description="Disordered" evidence="1">
    <location>
        <begin position="375"/>
        <end position="399"/>
    </location>
</feature>
<organism evidence="2 3">
    <name type="scientific">Monoraphidium neglectum</name>
    <dbReference type="NCBI Taxonomy" id="145388"/>
    <lineage>
        <taxon>Eukaryota</taxon>
        <taxon>Viridiplantae</taxon>
        <taxon>Chlorophyta</taxon>
        <taxon>core chlorophytes</taxon>
        <taxon>Chlorophyceae</taxon>
        <taxon>CS clade</taxon>
        <taxon>Sphaeropleales</taxon>
        <taxon>Selenastraceae</taxon>
        <taxon>Monoraphidium</taxon>
    </lineage>
</organism>
<feature type="compositionally biased region" description="Low complexity" evidence="1">
    <location>
        <begin position="375"/>
        <end position="386"/>
    </location>
</feature>
<keyword evidence="3" id="KW-1185">Reference proteome</keyword>
<feature type="region of interest" description="Disordered" evidence="1">
    <location>
        <begin position="26"/>
        <end position="64"/>
    </location>
</feature>
<proteinExistence type="predicted"/>
<name>A0A0D2LEP1_9CHLO</name>
<protein>
    <submittedName>
        <fullName evidence="2">Uncharacterized protein</fullName>
    </submittedName>
</protein>
<sequence length="449" mass="44484">MSGEDDLARKLLPLGAFAGAAADADLRQPSGSSWASSFSTGTGAAPPAAALAGRSSDSLMGSSPPQALSLAALSSLLTRTTSGPAEEKLLMQLQQQLEAIAGSGGAAGAAAMFEGTAAASALPALGLRGPGLPAHLQPGGAAPLQVLLGGGRGDEGGGGSSGLQPLHAFLSAAGRVTAAASAATHAAARGGDEAASTPQRLERSGRSDASTSAAAAASITGGAPAAAAAARGEAQGESGGGAAPVGGAEDEAPPLVRELGVSLESMERLFTADTQQEFKQPVWMVVNLQSKIKGSYTADKMMEFCKRGTLSGRQLVLGIDRDLPYLLRQDLGFYTALGQLALDVHAGGRYIPLSAALARDPSSWVHVAPPSPAGADGSVGVGRAAGAPGGGARGGAGAGEDAALRGALERLFTPAEAAGARQPTWLYVNHLGGEKECGTQLRLPRPPTL</sequence>
<feature type="compositionally biased region" description="Low complexity" evidence="1">
    <location>
        <begin position="30"/>
        <end position="53"/>
    </location>
</feature>
<dbReference type="STRING" id="145388.A0A0D2LEP1"/>
<evidence type="ECO:0000313" key="3">
    <source>
        <dbReference type="Proteomes" id="UP000054498"/>
    </source>
</evidence>